<feature type="transmembrane region" description="Helical" evidence="1">
    <location>
        <begin position="113"/>
        <end position="132"/>
    </location>
</feature>
<keyword evidence="4" id="KW-1185">Reference proteome</keyword>
<keyword evidence="3" id="KW-0012">Acyltransferase</keyword>
<dbReference type="InterPro" id="IPR050879">
    <property type="entry name" value="Acyltransferase_3"/>
</dbReference>
<proteinExistence type="predicted"/>
<feature type="transmembrane region" description="Helical" evidence="1">
    <location>
        <begin position="21"/>
        <end position="37"/>
    </location>
</feature>
<name>A0ABS9WWH4_9GAMM</name>
<feature type="transmembrane region" description="Helical" evidence="1">
    <location>
        <begin position="144"/>
        <end position="167"/>
    </location>
</feature>
<dbReference type="Proteomes" id="UP001139646">
    <property type="component" value="Unassembled WGS sequence"/>
</dbReference>
<keyword evidence="1" id="KW-0472">Membrane</keyword>
<comment type="caution">
    <text evidence="3">The sequence shown here is derived from an EMBL/GenBank/DDBJ whole genome shotgun (WGS) entry which is preliminary data.</text>
</comment>
<evidence type="ECO:0000256" key="1">
    <source>
        <dbReference type="SAM" id="Phobius"/>
    </source>
</evidence>
<reference evidence="3" key="1">
    <citation type="submission" date="2022-01" db="EMBL/GenBank/DDBJ databases">
        <title>Colwellia maritima, isolated from seawater.</title>
        <authorList>
            <person name="Kristyanto S."/>
            <person name="Jung J."/>
            <person name="Jeon C.O."/>
        </authorList>
    </citation>
    <scope>NUCLEOTIDE SEQUENCE</scope>
    <source>
        <strain evidence="3">MSW7</strain>
    </source>
</reference>
<sequence>MEFHFYLLLPLLFFIKNRWNSGLFLILIATLILRWGLHHEIGQIQTLSYWTIIGRLDQFILGMLAFEYRRYFVGRHLLIVFSSLLFAIFYWYFDNGGGFYMSPSYPSPDPLWIYLPTIEGLAYAIFIAWYDNSFSHSVGKFSRFIALIGTYSYSIYLLHFFIVFRIANAINKNLIDLSNIYIAMVFSLLSFLIMIPIGYFSYRFIESPFLMFRTKYLKSDQ</sequence>
<evidence type="ECO:0000313" key="3">
    <source>
        <dbReference type="EMBL" id="MCI2282220.1"/>
    </source>
</evidence>
<keyword evidence="3" id="KW-0808">Transferase</keyword>
<accession>A0ABS9WWH4</accession>
<evidence type="ECO:0000259" key="2">
    <source>
        <dbReference type="Pfam" id="PF01757"/>
    </source>
</evidence>
<feature type="domain" description="Acyltransferase 3" evidence="2">
    <location>
        <begin position="1"/>
        <end position="197"/>
    </location>
</feature>
<keyword evidence="1" id="KW-0812">Transmembrane</keyword>
<dbReference type="InterPro" id="IPR002656">
    <property type="entry name" value="Acyl_transf_3_dom"/>
</dbReference>
<keyword evidence="1" id="KW-1133">Transmembrane helix</keyword>
<gene>
    <name evidence="3" type="ORF">L3081_00900</name>
</gene>
<dbReference type="Pfam" id="PF01757">
    <property type="entry name" value="Acyl_transf_3"/>
    <property type="match status" value="1"/>
</dbReference>
<evidence type="ECO:0000313" key="4">
    <source>
        <dbReference type="Proteomes" id="UP001139646"/>
    </source>
</evidence>
<organism evidence="3 4">
    <name type="scientific">Colwellia maritima</name>
    <dbReference type="NCBI Taxonomy" id="2912588"/>
    <lineage>
        <taxon>Bacteria</taxon>
        <taxon>Pseudomonadati</taxon>
        <taxon>Pseudomonadota</taxon>
        <taxon>Gammaproteobacteria</taxon>
        <taxon>Alteromonadales</taxon>
        <taxon>Colwelliaceae</taxon>
        <taxon>Colwellia</taxon>
    </lineage>
</organism>
<protein>
    <submittedName>
        <fullName evidence="3">Acyltransferase family protein</fullName>
    </submittedName>
</protein>
<dbReference type="EMBL" id="JAKKSL010000001">
    <property type="protein sequence ID" value="MCI2282220.1"/>
    <property type="molecule type" value="Genomic_DNA"/>
</dbReference>
<feature type="transmembrane region" description="Helical" evidence="1">
    <location>
        <begin position="73"/>
        <end position="93"/>
    </location>
</feature>
<dbReference type="GO" id="GO:0016746">
    <property type="term" value="F:acyltransferase activity"/>
    <property type="evidence" value="ECO:0007669"/>
    <property type="project" value="UniProtKB-KW"/>
</dbReference>
<feature type="transmembrane region" description="Helical" evidence="1">
    <location>
        <begin position="179"/>
        <end position="202"/>
    </location>
</feature>
<dbReference type="PANTHER" id="PTHR23028">
    <property type="entry name" value="ACETYLTRANSFERASE"/>
    <property type="match status" value="1"/>
</dbReference>